<dbReference type="Proteomes" id="UP000216021">
    <property type="component" value="Unassembled WGS sequence"/>
</dbReference>
<sequence length="168" mass="18493">MYCKNIKAILTVLLSLALAPNVFSQTVQHTPKLTVFGEQYHALPATASDKARVTYYRAALGGQRLSGANVYVDGHYHTSLLPGGFTTFCLVPGEHTLGAYQHDAPLYRGKTEELYRVKLEAGKTYFIKVSDDGKSAPVSVTRAEAEQELKYTREQKHAVSRAAVLTCK</sequence>
<dbReference type="RefSeq" id="WP_125828773.1">
    <property type="nucleotide sequence ID" value="NZ_MOXD01000004.1"/>
</dbReference>
<comment type="caution">
    <text evidence="2">The sequence shown here is derived from an EMBL/GenBank/DDBJ whole genome shotgun (WGS) entry which is preliminary data.</text>
</comment>
<dbReference type="AlphaFoldDB" id="A0A1S8CM12"/>
<organism evidence="2 3">
    <name type="scientific">Serratia oryzae</name>
    <dbReference type="NCBI Taxonomy" id="2034155"/>
    <lineage>
        <taxon>Bacteria</taxon>
        <taxon>Pseudomonadati</taxon>
        <taxon>Pseudomonadota</taxon>
        <taxon>Gammaproteobacteria</taxon>
        <taxon>Enterobacterales</taxon>
        <taxon>Yersiniaceae</taxon>
        <taxon>Serratia</taxon>
    </lineage>
</organism>
<evidence type="ECO:0000256" key="1">
    <source>
        <dbReference type="SAM" id="SignalP"/>
    </source>
</evidence>
<dbReference type="STRING" id="2034155.BMI79_09830"/>
<protein>
    <recommendedName>
        <fullName evidence="4">DUF2846 domain-containing protein</fullName>
    </recommendedName>
</protein>
<accession>A0A1S8CM12</accession>
<reference evidence="2 3" key="1">
    <citation type="submission" date="2016-11" db="EMBL/GenBank/DDBJ databases">
        <title>Rahnella oryzae sp. nov., isolated from rice root.</title>
        <authorList>
            <person name="Zhang X.-X."/>
            <person name="Zhang J."/>
        </authorList>
    </citation>
    <scope>NUCLEOTIDE SEQUENCE [LARGE SCALE GENOMIC DNA]</scope>
    <source>
        <strain evidence="2 3">J11-6</strain>
    </source>
</reference>
<dbReference type="OrthoDB" id="6896077at2"/>
<evidence type="ECO:0008006" key="4">
    <source>
        <dbReference type="Google" id="ProtNLM"/>
    </source>
</evidence>
<keyword evidence="3" id="KW-1185">Reference proteome</keyword>
<feature type="signal peptide" evidence="1">
    <location>
        <begin position="1"/>
        <end position="24"/>
    </location>
</feature>
<keyword evidence="1" id="KW-0732">Signal</keyword>
<gene>
    <name evidence="2" type="ORF">BMI79_09830</name>
</gene>
<name>A0A1S8CM12_9GAMM</name>
<dbReference type="EMBL" id="MOXD01000004">
    <property type="protein sequence ID" value="OMQ23794.1"/>
    <property type="molecule type" value="Genomic_DNA"/>
</dbReference>
<evidence type="ECO:0000313" key="2">
    <source>
        <dbReference type="EMBL" id="OMQ23794.1"/>
    </source>
</evidence>
<feature type="chain" id="PRO_5012910355" description="DUF2846 domain-containing protein" evidence="1">
    <location>
        <begin position="25"/>
        <end position="168"/>
    </location>
</feature>
<proteinExistence type="predicted"/>
<evidence type="ECO:0000313" key="3">
    <source>
        <dbReference type="Proteomes" id="UP000216021"/>
    </source>
</evidence>